<dbReference type="Proteomes" id="UP000774570">
    <property type="component" value="Unassembled WGS sequence"/>
</dbReference>
<gene>
    <name evidence="3" type="ORF">K1Y72_23350</name>
</gene>
<proteinExistence type="predicted"/>
<dbReference type="Pfam" id="PF13581">
    <property type="entry name" value="HATPase_c_2"/>
    <property type="match status" value="1"/>
</dbReference>
<feature type="domain" description="Histidine kinase/HSP90-like ATPase" evidence="2">
    <location>
        <begin position="23"/>
        <end position="116"/>
    </location>
</feature>
<keyword evidence="1" id="KW-0418">Kinase</keyword>
<dbReference type="CDD" id="cd16936">
    <property type="entry name" value="HATPase_RsbW-like"/>
    <property type="match status" value="1"/>
</dbReference>
<evidence type="ECO:0000259" key="2">
    <source>
        <dbReference type="Pfam" id="PF13581"/>
    </source>
</evidence>
<dbReference type="GO" id="GO:0005524">
    <property type="term" value="F:ATP binding"/>
    <property type="evidence" value="ECO:0007669"/>
    <property type="project" value="UniProtKB-KW"/>
</dbReference>
<evidence type="ECO:0000256" key="1">
    <source>
        <dbReference type="ARBA" id="ARBA00022527"/>
    </source>
</evidence>
<dbReference type="SUPFAM" id="SSF55874">
    <property type="entry name" value="ATPase domain of HSP90 chaperone/DNA topoisomerase II/histidine kinase"/>
    <property type="match status" value="1"/>
</dbReference>
<evidence type="ECO:0000313" key="4">
    <source>
        <dbReference type="Proteomes" id="UP000774570"/>
    </source>
</evidence>
<evidence type="ECO:0000313" key="3">
    <source>
        <dbReference type="EMBL" id="MBW8485335.1"/>
    </source>
</evidence>
<keyword evidence="3" id="KW-0067">ATP-binding</keyword>
<dbReference type="EMBL" id="JAIBOA010000015">
    <property type="protein sequence ID" value="MBW8485335.1"/>
    <property type="molecule type" value="Genomic_DNA"/>
</dbReference>
<dbReference type="PANTHER" id="PTHR35526:SF3">
    <property type="entry name" value="ANTI-SIGMA-F FACTOR RSBW"/>
    <property type="match status" value="1"/>
</dbReference>
<sequence>MVCGQVTGPPAGPVDGVSALVLASAPEAARAGREFVADWLYDKGYDDVSVEVGRAVASELVTNAYRHAAGAGERITVRVYVSAAGPVLEVWDPSPELPEERPLDLVSTSGRGLAMVGLITGGWGVNPLASGGKSVHALLRAELDPEAAP</sequence>
<dbReference type="Gene3D" id="3.30.565.10">
    <property type="entry name" value="Histidine kinase-like ATPase, C-terminal domain"/>
    <property type="match status" value="1"/>
</dbReference>
<keyword evidence="1" id="KW-0808">Transferase</keyword>
<dbReference type="InterPro" id="IPR003594">
    <property type="entry name" value="HATPase_dom"/>
</dbReference>
<organism evidence="3 4">
    <name type="scientific">Actinomadura parmotrematis</name>
    <dbReference type="NCBI Taxonomy" id="2864039"/>
    <lineage>
        <taxon>Bacteria</taxon>
        <taxon>Bacillati</taxon>
        <taxon>Actinomycetota</taxon>
        <taxon>Actinomycetes</taxon>
        <taxon>Streptosporangiales</taxon>
        <taxon>Thermomonosporaceae</taxon>
        <taxon>Actinomadura</taxon>
    </lineage>
</organism>
<dbReference type="PANTHER" id="PTHR35526">
    <property type="entry name" value="ANTI-SIGMA-F FACTOR RSBW-RELATED"/>
    <property type="match status" value="1"/>
</dbReference>
<dbReference type="InterPro" id="IPR036890">
    <property type="entry name" value="HATPase_C_sf"/>
</dbReference>
<name>A0ABS7FYW5_9ACTN</name>
<keyword evidence="3" id="KW-0547">Nucleotide-binding</keyword>
<reference evidence="3 4" key="1">
    <citation type="submission" date="2021-07" db="EMBL/GenBank/DDBJ databases">
        <title>Actinomadura sp. PM05-2 isolated from lichen.</title>
        <authorList>
            <person name="Somphong A."/>
            <person name="Phongsopitanun W."/>
            <person name="Tanasupawat S."/>
            <person name="Peongsungnone V."/>
        </authorList>
    </citation>
    <scope>NUCLEOTIDE SEQUENCE [LARGE SCALE GENOMIC DNA]</scope>
    <source>
        <strain evidence="3 4">PM05-2</strain>
    </source>
</reference>
<protein>
    <submittedName>
        <fullName evidence="3">ATP-binding protein</fullName>
    </submittedName>
</protein>
<dbReference type="RefSeq" id="WP_220168558.1">
    <property type="nucleotide sequence ID" value="NZ_JAIBOA010000015.1"/>
</dbReference>
<dbReference type="InterPro" id="IPR050267">
    <property type="entry name" value="Anti-sigma-factor_SerPK"/>
</dbReference>
<comment type="caution">
    <text evidence="3">The sequence shown here is derived from an EMBL/GenBank/DDBJ whole genome shotgun (WGS) entry which is preliminary data.</text>
</comment>
<accession>A0ABS7FYW5</accession>
<keyword evidence="4" id="KW-1185">Reference proteome</keyword>
<keyword evidence="1" id="KW-0723">Serine/threonine-protein kinase</keyword>